<feature type="region of interest" description="Disordered" evidence="1">
    <location>
        <begin position="1"/>
        <end position="41"/>
    </location>
</feature>
<dbReference type="AlphaFoldDB" id="A0A927R8M0"/>
<proteinExistence type="predicted"/>
<evidence type="ECO:0000256" key="1">
    <source>
        <dbReference type="SAM" id="MobiDB-lite"/>
    </source>
</evidence>
<evidence type="ECO:0000313" key="4">
    <source>
        <dbReference type="Proteomes" id="UP000638648"/>
    </source>
</evidence>
<dbReference type="InterPro" id="IPR012349">
    <property type="entry name" value="Split_barrel_FMN-bd"/>
</dbReference>
<dbReference type="InterPro" id="IPR002563">
    <property type="entry name" value="Flavin_Rdtase-like_dom"/>
</dbReference>
<organism evidence="3 4">
    <name type="scientific">Actinopolymorpha pittospori</name>
    <dbReference type="NCBI Taxonomy" id="648752"/>
    <lineage>
        <taxon>Bacteria</taxon>
        <taxon>Bacillati</taxon>
        <taxon>Actinomycetota</taxon>
        <taxon>Actinomycetes</taxon>
        <taxon>Propionibacteriales</taxon>
        <taxon>Actinopolymorphaceae</taxon>
        <taxon>Actinopolymorpha</taxon>
    </lineage>
</organism>
<evidence type="ECO:0000313" key="3">
    <source>
        <dbReference type="EMBL" id="MBE1605539.1"/>
    </source>
</evidence>
<feature type="compositionally biased region" description="Basic and acidic residues" evidence="1">
    <location>
        <begin position="25"/>
        <end position="40"/>
    </location>
</feature>
<dbReference type="SMART" id="SM00903">
    <property type="entry name" value="Flavin_Reduct"/>
    <property type="match status" value="1"/>
</dbReference>
<protein>
    <submittedName>
        <fullName evidence="3">Flavin reductase (DIM6/NTAB) family NADH-FMN oxidoreductase RutF</fullName>
    </submittedName>
</protein>
<comment type="caution">
    <text evidence="3">The sequence shown here is derived from an EMBL/GenBank/DDBJ whole genome shotgun (WGS) entry which is preliminary data.</text>
</comment>
<accession>A0A927R8M0</accession>
<dbReference type="Proteomes" id="UP000638648">
    <property type="component" value="Unassembled WGS sequence"/>
</dbReference>
<name>A0A927R8M0_9ACTN</name>
<dbReference type="GO" id="GO:0010181">
    <property type="term" value="F:FMN binding"/>
    <property type="evidence" value="ECO:0007669"/>
    <property type="project" value="InterPro"/>
</dbReference>
<feature type="compositionally biased region" description="Basic and acidic residues" evidence="1">
    <location>
        <begin position="1"/>
        <end position="10"/>
    </location>
</feature>
<dbReference type="Pfam" id="PF01613">
    <property type="entry name" value="Flavin_Reduct"/>
    <property type="match status" value="1"/>
</dbReference>
<dbReference type="Gene3D" id="2.30.110.10">
    <property type="entry name" value="Electron Transport, Fmn-binding Protein, Chain A"/>
    <property type="match status" value="1"/>
</dbReference>
<sequence length="194" mass="20906">MSDFPPRDAASDTGPHSADGSGGEIHTEHPFLPPPHERNPVRRLRGRLTAPVTLWTAAVGSRRAGLPVSGLVVADGEPGKVLGLVDEDAELWPVVQSAGTFAVSVLRWGHRSLADAFAGLMPAPGGPFRLTEWRDTEWGPVPESVHTWAGCRLLDARPIGWALAVEAELEHIELGEEGDPLLHRRGRYFTAPGE</sequence>
<dbReference type="EMBL" id="JADBEM010000001">
    <property type="protein sequence ID" value="MBE1605539.1"/>
    <property type="molecule type" value="Genomic_DNA"/>
</dbReference>
<evidence type="ECO:0000259" key="2">
    <source>
        <dbReference type="SMART" id="SM00903"/>
    </source>
</evidence>
<gene>
    <name evidence="3" type="ORF">HEB94_002387</name>
</gene>
<dbReference type="GO" id="GO:0016646">
    <property type="term" value="F:oxidoreductase activity, acting on the CH-NH group of donors, NAD or NADP as acceptor"/>
    <property type="evidence" value="ECO:0007669"/>
    <property type="project" value="UniProtKB-ARBA"/>
</dbReference>
<dbReference type="SUPFAM" id="SSF50475">
    <property type="entry name" value="FMN-binding split barrel"/>
    <property type="match status" value="1"/>
</dbReference>
<dbReference type="RefSeq" id="WP_337917611.1">
    <property type="nucleotide sequence ID" value="NZ_BAABJL010000186.1"/>
</dbReference>
<keyword evidence="4" id="KW-1185">Reference proteome</keyword>
<feature type="domain" description="Flavin reductase like" evidence="2">
    <location>
        <begin position="45"/>
        <end position="190"/>
    </location>
</feature>
<reference evidence="3" key="1">
    <citation type="submission" date="2020-10" db="EMBL/GenBank/DDBJ databases">
        <title>Sequencing the genomes of 1000 actinobacteria strains.</title>
        <authorList>
            <person name="Klenk H.-P."/>
        </authorList>
    </citation>
    <scope>NUCLEOTIDE SEQUENCE</scope>
    <source>
        <strain evidence="3">DSM 45354</strain>
    </source>
</reference>